<sequence length="393" mass="45168">WSVVMTSPGKMVILLLIIFTMAAPLSVVAQQCPISIVPVSDAQVKTLRDSRMQLAVDLLRSVVSQDPTQNVFLSPYSIFSAFQLLFFASSGRSEEIVRKLLHIPDNLTKNDVAGIYALEREQNERNKNTTNKYELDSASKIYVQQDMSVRDCVKDIFSNEYSPVDFKHHLRFTRGDINEWIEWQTRHMIVDCIPEGFLDSHTSILLVNAVYFKGLWKSRFMKYQTYLKNFHMADGSKKPTKMMNKRGFFRRIYDNKHGVDGLELPYKGDNISMFIILPQKNHETAIQDLLKSLTYDRLEKILSQILDRPLREMYVTIPKFKIEKKYDLLPILKDFGADELLEFVNLSDLLKTAENQKVNKAIHSAKIAVDEEGTEAGAVTEVQAENSIKKFPV</sequence>
<dbReference type="Gene3D" id="3.30.497.10">
    <property type="entry name" value="Antithrombin, subunit I, domain 2"/>
    <property type="match status" value="1"/>
</dbReference>
<dbReference type="InterPro" id="IPR042178">
    <property type="entry name" value="Serpin_sf_1"/>
</dbReference>
<evidence type="ECO:0000313" key="6">
    <source>
        <dbReference type="EMBL" id="JAS59232.1"/>
    </source>
</evidence>
<dbReference type="AlphaFoldDB" id="A0A1B6G9Y1"/>
<name>A0A1B6G9Y1_9HEMI</name>
<evidence type="ECO:0000256" key="1">
    <source>
        <dbReference type="ARBA" id="ARBA00022690"/>
    </source>
</evidence>
<dbReference type="EMBL" id="GECZ01010537">
    <property type="protein sequence ID" value="JAS59232.1"/>
    <property type="molecule type" value="Transcribed_RNA"/>
</dbReference>
<evidence type="ECO:0000256" key="3">
    <source>
        <dbReference type="RuleBase" id="RU000411"/>
    </source>
</evidence>
<dbReference type="PANTHER" id="PTHR11461:SF278">
    <property type="entry name" value="SERINE PROTEASE INHIBITOR 88EA"/>
    <property type="match status" value="1"/>
</dbReference>
<accession>A0A1B6G9Y1</accession>
<keyword evidence="2" id="KW-0722">Serine protease inhibitor</keyword>
<dbReference type="InterPro" id="IPR036186">
    <property type="entry name" value="Serpin_sf"/>
</dbReference>
<dbReference type="InterPro" id="IPR000215">
    <property type="entry name" value="Serpin_fam"/>
</dbReference>
<dbReference type="GO" id="GO:0005615">
    <property type="term" value="C:extracellular space"/>
    <property type="evidence" value="ECO:0007669"/>
    <property type="project" value="InterPro"/>
</dbReference>
<gene>
    <name evidence="6" type="ORF">g.37780</name>
</gene>
<dbReference type="Gene3D" id="2.30.39.10">
    <property type="entry name" value="Alpha-1-antitrypsin, domain 1"/>
    <property type="match status" value="1"/>
</dbReference>
<evidence type="ECO:0000259" key="5">
    <source>
        <dbReference type="SMART" id="SM00093"/>
    </source>
</evidence>
<feature type="non-terminal residue" evidence="6">
    <location>
        <position position="1"/>
    </location>
</feature>
<feature type="non-terminal residue" evidence="6">
    <location>
        <position position="393"/>
    </location>
</feature>
<evidence type="ECO:0000256" key="2">
    <source>
        <dbReference type="ARBA" id="ARBA00022900"/>
    </source>
</evidence>
<dbReference type="PANTHER" id="PTHR11461">
    <property type="entry name" value="SERINE PROTEASE INHIBITOR, SERPIN"/>
    <property type="match status" value="1"/>
</dbReference>
<reference evidence="6" key="1">
    <citation type="submission" date="2015-11" db="EMBL/GenBank/DDBJ databases">
        <title>De novo transcriptome assembly of four potential Pierce s Disease insect vectors from Arizona vineyards.</title>
        <authorList>
            <person name="Tassone E.E."/>
        </authorList>
    </citation>
    <scope>NUCLEOTIDE SEQUENCE</scope>
</reference>
<protein>
    <recommendedName>
        <fullName evidence="5">Serpin domain-containing protein</fullName>
    </recommendedName>
</protein>
<dbReference type="SUPFAM" id="SSF56574">
    <property type="entry name" value="Serpins"/>
    <property type="match status" value="1"/>
</dbReference>
<dbReference type="GO" id="GO:0004867">
    <property type="term" value="F:serine-type endopeptidase inhibitor activity"/>
    <property type="evidence" value="ECO:0007669"/>
    <property type="project" value="UniProtKB-KW"/>
</dbReference>
<feature type="domain" description="Serpin" evidence="5">
    <location>
        <begin position="56"/>
        <end position="392"/>
    </location>
</feature>
<feature type="signal peptide" evidence="4">
    <location>
        <begin position="1"/>
        <end position="29"/>
    </location>
</feature>
<organism evidence="6">
    <name type="scientific">Cuerna arida</name>
    <dbReference type="NCBI Taxonomy" id="1464854"/>
    <lineage>
        <taxon>Eukaryota</taxon>
        <taxon>Metazoa</taxon>
        <taxon>Ecdysozoa</taxon>
        <taxon>Arthropoda</taxon>
        <taxon>Hexapoda</taxon>
        <taxon>Insecta</taxon>
        <taxon>Pterygota</taxon>
        <taxon>Neoptera</taxon>
        <taxon>Paraneoptera</taxon>
        <taxon>Hemiptera</taxon>
        <taxon>Auchenorrhyncha</taxon>
        <taxon>Membracoidea</taxon>
        <taxon>Cicadellidae</taxon>
        <taxon>Cicadellinae</taxon>
        <taxon>Proconiini</taxon>
        <taxon>Cuerna</taxon>
    </lineage>
</organism>
<dbReference type="InterPro" id="IPR042185">
    <property type="entry name" value="Serpin_sf_2"/>
</dbReference>
<proteinExistence type="inferred from homology"/>
<keyword evidence="1" id="KW-0646">Protease inhibitor</keyword>
<dbReference type="Pfam" id="PF00079">
    <property type="entry name" value="Serpin"/>
    <property type="match status" value="1"/>
</dbReference>
<keyword evidence="4" id="KW-0732">Signal</keyword>
<comment type="similarity">
    <text evidence="3">Belongs to the serpin family.</text>
</comment>
<feature type="chain" id="PRO_5008583417" description="Serpin domain-containing protein" evidence="4">
    <location>
        <begin position="30"/>
        <end position="393"/>
    </location>
</feature>
<evidence type="ECO:0000256" key="4">
    <source>
        <dbReference type="SAM" id="SignalP"/>
    </source>
</evidence>
<dbReference type="InterPro" id="IPR023796">
    <property type="entry name" value="Serpin_dom"/>
</dbReference>
<dbReference type="SMART" id="SM00093">
    <property type="entry name" value="SERPIN"/>
    <property type="match status" value="1"/>
</dbReference>